<dbReference type="Pfam" id="PF22819">
    <property type="entry name" value="TcaA_5th"/>
    <property type="match status" value="1"/>
</dbReference>
<evidence type="ECO:0000259" key="1">
    <source>
        <dbReference type="Pfam" id="PF22819"/>
    </source>
</evidence>
<sequence>MKSDEYIVGQGDSNINLTFTNAENIARNIEGDLHDLIRWYTYYFTQAVNYNNFQMVEDYLYPGSKLYYDQKSYVPSTYSRGIRDTILSFNILPYTLSDDNKSGTITTQEVYNIYSNGKSSVKTYKYTYTFKYNELKGHFQLDTIDTTGN</sequence>
<dbReference type="EMBL" id="LWAE01000012">
    <property type="protein sequence ID" value="KZL89016.1"/>
    <property type="molecule type" value="Genomic_DNA"/>
</dbReference>
<dbReference type="AlphaFoldDB" id="A0A161X4Z9"/>
<dbReference type="PROSITE" id="PS00018">
    <property type="entry name" value="EF_HAND_1"/>
    <property type="match status" value="1"/>
</dbReference>
<proteinExistence type="predicted"/>
<dbReference type="OrthoDB" id="1714200at2"/>
<protein>
    <recommendedName>
        <fullName evidence="1">TcaA protein NTF2-like domain-containing protein</fullName>
    </recommendedName>
</protein>
<gene>
    <name evidence="2" type="ORF">CLMAG_57140</name>
</gene>
<name>A0A161X4Z9_9CLOT</name>
<accession>A0A161X4Z9</accession>
<dbReference type="InterPro" id="IPR018247">
    <property type="entry name" value="EF_Hand_1_Ca_BS"/>
</dbReference>
<feature type="domain" description="TcaA protein NTF2-like" evidence="1">
    <location>
        <begin position="32"/>
        <end position="143"/>
    </location>
</feature>
<reference evidence="2 3" key="1">
    <citation type="submission" date="2016-04" db="EMBL/GenBank/DDBJ databases">
        <title>Genome sequence of Clostridium magnum DSM 2767.</title>
        <authorList>
            <person name="Poehlein A."/>
            <person name="Uhlig R."/>
            <person name="Fischer R."/>
            <person name="Bahl H."/>
            <person name="Daniel R."/>
        </authorList>
    </citation>
    <scope>NUCLEOTIDE SEQUENCE [LARGE SCALE GENOMIC DNA]</scope>
    <source>
        <strain evidence="2 3">DSM 2767</strain>
    </source>
</reference>
<dbReference type="PATRIC" id="fig|1121326.3.peg.5771"/>
<comment type="caution">
    <text evidence="2">The sequence shown here is derived from an EMBL/GenBank/DDBJ whole genome shotgun (WGS) entry which is preliminary data.</text>
</comment>
<dbReference type="STRING" id="1121326.CLMAG_57140"/>
<dbReference type="Proteomes" id="UP000076603">
    <property type="component" value="Unassembled WGS sequence"/>
</dbReference>
<keyword evidence="3" id="KW-1185">Reference proteome</keyword>
<evidence type="ECO:0000313" key="2">
    <source>
        <dbReference type="EMBL" id="KZL89016.1"/>
    </source>
</evidence>
<dbReference type="InterPro" id="IPR054528">
    <property type="entry name" value="TcaA_5th"/>
</dbReference>
<organism evidence="2 3">
    <name type="scientific">Clostridium magnum DSM 2767</name>
    <dbReference type="NCBI Taxonomy" id="1121326"/>
    <lineage>
        <taxon>Bacteria</taxon>
        <taxon>Bacillati</taxon>
        <taxon>Bacillota</taxon>
        <taxon>Clostridia</taxon>
        <taxon>Eubacteriales</taxon>
        <taxon>Clostridiaceae</taxon>
        <taxon>Clostridium</taxon>
    </lineage>
</organism>
<evidence type="ECO:0000313" key="3">
    <source>
        <dbReference type="Proteomes" id="UP000076603"/>
    </source>
</evidence>